<keyword evidence="1" id="KW-0812">Transmembrane</keyword>
<keyword evidence="1" id="KW-0472">Membrane</keyword>
<reference evidence="3" key="1">
    <citation type="journal article" date="2019" name="Int. J. Syst. Evol. Microbiol.">
        <title>The Global Catalogue of Microorganisms (GCM) 10K type strain sequencing project: providing services to taxonomists for standard genome sequencing and annotation.</title>
        <authorList>
            <consortium name="The Broad Institute Genomics Platform"/>
            <consortium name="The Broad Institute Genome Sequencing Center for Infectious Disease"/>
            <person name="Wu L."/>
            <person name="Ma J."/>
        </authorList>
    </citation>
    <scope>NUCLEOTIDE SEQUENCE [LARGE SCALE GENOMIC DNA]</scope>
    <source>
        <strain evidence="3">JCM 16544</strain>
    </source>
</reference>
<organism evidence="2 3">
    <name type="scientific">Microbacterium awajiense</name>
    <dbReference type="NCBI Taxonomy" id="415214"/>
    <lineage>
        <taxon>Bacteria</taxon>
        <taxon>Bacillati</taxon>
        <taxon>Actinomycetota</taxon>
        <taxon>Actinomycetes</taxon>
        <taxon>Micrococcales</taxon>
        <taxon>Microbacteriaceae</taxon>
        <taxon>Microbacterium</taxon>
    </lineage>
</organism>
<accession>A0ABP7A0C0</accession>
<name>A0ABP7A0C0_9MICO</name>
<feature type="transmembrane region" description="Helical" evidence="1">
    <location>
        <begin position="20"/>
        <end position="45"/>
    </location>
</feature>
<keyword evidence="1" id="KW-1133">Transmembrane helix</keyword>
<evidence type="ECO:0000313" key="3">
    <source>
        <dbReference type="Proteomes" id="UP001501697"/>
    </source>
</evidence>
<evidence type="ECO:0000313" key="2">
    <source>
        <dbReference type="EMBL" id="GAA3623126.1"/>
    </source>
</evidence>
<gene>
    <name evidence="2" type="ORF">GCM10022200_01680</name>
</gene>
<proteinExistence type="predicted"/>
<keyword evidence="3" id="KW-1185">Reference proteome</keyword>
<sequence length="523" mass="54868">MLGMNSIRRRLTSVRDDDGVALIAILMIMFVGVIAAALVAGAVMFTIRSNVANENTTQAYIAAESGRDAALANVLASTCTLTASNPRGGGGSAPFYEATVDHCPSPTSGDTFQIVSTGWDENGESTTITSDYSRVVTYKNQPGGSLAYFDGTFTVTQSSYTGTVVVRQGNYDCSTAKSTIDGDLWVVNGSVDLSSGCTVTGSVYARDDVEMWSNDVTVGGRITAGRDVILSANNLSIGMSPSSPREPGDTDVRAGGNVTITSPRGQIGGTVIAGGTYTGSASVTIGGAEPLDGQPNAAVFTPTLQQVYDMTTWVDVSADRAQWGDDVHWYAVPSGQCAMDLSTQLTTALPSGKSRLGVDYSSCGGNVTVKVNSNKQLPHDAILIVPPNRTVRIDITGTLTSPAGKSTQMFVIHADAVPDSEPTCVNGSASDRLVNVPADGIRLMVYTACGVPRLTGSFKDTFYGQFYAGNPGGVDWVQPEFVCQPMEWEPLIDLSCALSEAGTGEHGTIVQVQKPVLMHQVED</sequence>
<comment type="caution">
    <text evidence="2">The sequence shown here is derived from an EMBL/GenBank/DDBJ whole genome shotgun (WGS) entry which is preliminary data.</text>
</comment>
<dbReference type="EMBL" id="BAAAYU010000001">
    <property type="protein sequence ID" value="GAA3623126.1"/>
    <property type="molecule type" value="Genomic_DNA"/>
</dbReference>
<evidence type="ECO:0000256" key="1">
    <source>
        <dbReference type="SAM" id="Phobius"/>
    </source>
</evidence>
<dbReference type="Proteomes" id="UP001501697">
    <property type="component" value="Unassembled WGS sequence"/>
</dbReference>
<protein>
    <submittedName>
        <fullName evidence="2">Uncharacterized protein</fullName>
    </submittedName>
</protein>